<proteinExistence type="predicted"/>
<dbReference type="EMBL" id="GG662687">
    <property type="protein sequence ID" value="EWS74180.1"/>
    <property type="molecule type" value="Genomic_DNA"/>
</dbReference>
<dbReference type="KEGG" id="tet:TTHERM_001169453"/>
<gene>
    <name evidence="2" type="ORF">TTHERM_001169453</name>
</gene>
<dbReference type="Proteomes" id="UP000009168">
    <property type="component" value="Unassembled WGS sequence"/>
</dbReference>
<accession>W7X4D9</accession>
<dbReference type="GeneID" id="24441856"/>
<reference evidence="3" key="1">
    <citation type="journal article" date="2006" name="PLoS Biol.">
        <title>Macronuclear genome sequence of the ciliate Tetrahymena thermophila, a model eukaryote.</title>
        <authorList>
            <person name="Eisen J.A."/>
            <person name="Coyne R.S."/>
            <person name="Wu M."/>
            <person name="Wu D."/>
            <person name="Thiagarajan M."/>
            <person name="Wortman J.R."/>
            <person name="Badger J.H."/>
            <person name="Ren Q."/>
            <person name="Amedeo P."/>
            <person name="Jones K.M."/>
            <person name="Tallon L.J."/>
            <person name="Delcher A.L."/>
            <person name="Salzberg S.L."/>
            <person name="Silva J.C."/>
            <person name="Haas B.J."/>
            <person name="Majoros W.H."/>
            <person name="Farzad M."/>
            <person name="Carlton J.M."/>
            <person name="Smith R.K. Jr."/>
            <person name="Garg J."/>
            <person name="Pearlman R.E."/>
            <person name="Karrer K.M."/>
            <person name="Sun L."/>
            <person name="Manning G."/>
            <person name="Elde N.C."/>
            <person name="Turkewitz A.P."/>
            <person name="Asai D.J."/>
            <person name="Wilkes D.E."/>
            <person name="Wang Y."/>
            <person name="Cai H."/>
            <person name="Collins K."/>
            <person name="Stewart B.A."/>
            <person name="Lee S.R."/>
            <person name="Wilamowska K."/>
            <person name="Weinberg Z."/>
            <person name="Ruzzo W.L."/>
            <person name="Wloga D."/>
            <person name="Gaertig J."/>
            <person name="Frankel J."/>
            <person name="Tsao C.-C."/>
            <person name="Gorovsky M.A."/>
            <person name="Keeling P.J."/>
            <person name="Waller R.F."/>
            <person name="Patron N.J."/>
            <person name="Cherry J.M."/>
            <person name="Stover N.A."/>
            <person name="Krieger C.J."/>
            <person name="del Toro C."/>
            <person name="Ryder H.F."/>
            <person name="Williamson S.C."/>
            <person name="Barbeau R.A."/>
            <person name="Hamilton E.P."/>
            <person name="Orias E."/>
        </authorList>
    </citation>
    <scope>NUCLEOTIDE SEQUENCE [LARGE SCALE GENOMIC DNA]</scope>
    <source>
        <strain evidence="3">SB210</strain>
    </source>
</reference>
<dbReference type="RefSeq" id="XP_012653287.1">
    <property type="nucleotide sequence ID" value="XM_012797833.1"/>
</dbReference>
<dbReference type="InParanoid" id="W7X4D9"/>
<sequence>MQQQPKKELKTCLIHKEKKIIYLQVNNFKQKQIGGCKKCVTSEDLNGTNLIQVSEVFDFLNNENQILNKFPYLQEQEILKTYKNELTSQDNKNPDQEITKFFADFKSQMISLIERQEKSVIQKVQQNYIDKVQLLKTYNQVCQKGQFKDQFLNYMTDNQDNGLNLSKFIKSLNENSSKNAKILNEQLEAFKNTQAILKQQLSIQEKLKSFTVQLAENVLKTFTFDRSDNYQQQISSIQQTFLHDQFETYNQLFQQFTLRQANQIEKNKLILSIMKQDPYCISLELMKLQQNILKCDVQFNNYTKANISSNDILIVKQNINKFKENVYSFTDCYIQEYISKLCQQNKLPLDCANSQPLQIKQTEIQYAQSAPPFNNQQIDFNPKLISIYRFLQIKNSEKNMRYQIKLQLKLDQKNSNKYLFAVESQSNLKSQTRISQVFQELYFNNQMNKTNDIIEIDGEKILNYEFQIYLKDQTLYLQDMKNKANNSECKLHQNQDNCLQIKVYNIKQIIINEFQKV</sequence>
<evidence type="ECO:0000313" key="3">
    <source>
        <dbReference type="Proteomes" id="UP000009168"/>
    </source>
</evidence>
<evidence type="ECO:0000256" key="1">
    <source>
        <dbReference type="SAM" id="Coils"/>
    </source>
</evidence>
<keyword evidence="3" id="KW-1185">Reference proteome</keyword>
<dbReference type="FunCoup" id="W7X4D9">
    <property type="interactions" value="22"/>
</dbReference>
<name>W7X4D9_TETTS</name>
<evidence type="ECO:0000313" key="2">
    <source>
        <dbReference type="EMBL" id="EWS74180.1"/>
    </source>
</evidence>
<feature type="coiled-coil region" evidence="1">
    <location>
        <begin position="173"/>
        <end position="200"/>
    </location>
</feature>
<protein>
    <submittedName>
        <fullName evidence="2">ADP-ribosylation factor family protein</fullName>
    </submittedName>
</protein>
<dbReference type="AlphaFoldDB" id="W7X4D9"/>
<keyword evidence="1" id="KW-0175">Coiled coil</keyword>
<organism evidence="2 3">
    <name type="scientific">Tetrahymena thermophila (strain SB210)</name>
    <dbReference type="NCBI Taxonomy" id="312017"/>
    <lineage>
        <taxon>Eukaryota</taxon>
        <taxon>Sar</taxon>
        <taxon>Alveolata</taxon>
        <taxon>Ciliophora</taxon>
        <taxon>Intramacronucleata</taxon>
        <taxon>Oligohymenophorea</taxon>
        <taxon>Hymenostomatida</taxon>
        <taxon>Tetrahymenina</taxon>
        <taxon>Tetrahymenidae</taxon>
        <taxon>Tetrahymena</taxon>
    </lineage>
</organism>